<dbReference type="PANTHER" id="PTHR43298">
    <property type="entry name" value="MULTIDRUG RESISTANCE PROTEIN NORM-RELATED"/>
    <property type="match status" value="1"/>
</dbReference>
<organism evidence="4 5">
    <name type="scientific">Plesiocystis pacifica SIR-1</name>
    <dbReference type="NCBI Taxonomy" id="391625"/>
    <lineage>
        <taxon>Bacteria</taxon>
        <taxon>Pseudomonadati</taxon>
        <taxon>Myxococcota</taxon>
        <taxon>Polyangia</taxon>
        <taxon>Nannocystales</taxon>
        <taxon>Nannocystaceae</taxon>
        <taxon>Plesiocystis</taxon>
    </lineage>
</organism>
<dbReference type="Pfam" id="PF01554">
    <property type="entry name" value="MatE"/>
    <property type="match status" value="1"/>
</dbReference>
<keyword evidence="5" id="KW-1185">Reference proteome</keyword>
<keyword evidence="1" id="KW-0813">Transport</keyword>
<name>A6GGW0_9BACT</name>
<proteinExistence type="predicted"/>
<comment type="caution">
    <text evidence="4">The sequence shown here is derived from an EMBL/GenBank/DDBJ whole genome shotgun (WGS) entry which is preliminary data.</text>
</comment>
<evidence type="ECO:0000256" key="2">
    <source>
        <dbReference type="SAM" id="MobiDB-lite"/>
    </source>
</evidence>
<feature type="transmembrane region" description="Helical" evidence="3">
    <location>
        <begin position="291"/>
        <end position="312"/>
    </location>
</feature>
<evidence type="ECO:0000256" key="1">
    <source>
        <dbReference type="ARBA" id="ARBA00022448"/>
    </source>
</evidence>
<keyword evidence="3" id="KW-0812">Transmembrane</keyword>
<feature type="compositionally biased region" description="Pro residues" evidence="2">
    <location>
        <begin position="9"/>
        <end position="33"/>
    </location>
</feature>
<dbReference type="InterPro" id="IPR002528">
    <property type="entry name" value="MATE_fam"/>
</dbReference>
<feature type="transmembrane region" description="Helical" evidence="3">
    <location>
        <begin position="235"/>
        <end position="257"/>
    </location>
</feature>
<feature type="transmembrane region" description="Helical" evidence="3">
    <location>
        <begin position="84"/>
        <end position="104"/>
    </location>
</feature>
<dbReference type="RefSeq" id="WP_006975948.1">
    <property type="nucleotide sequence ID" value="NZ_ABCS01000111.1"/>
</dbReference>
<dbReference type="OrthoDB" id="62420at2"/>
<gene>
    <name evidence="4" type="ORF">PPSIR1_24519</name>
</gene>
<evidence type="ECO:0000313" key="4">
    <source>
        <dbReference type="EMBL" id="EDM74901.1"/>
    </source>
</evidence>
<reference evidence="4 5" key="1">
    <citation type="submission" date="2007-06" db="EMBL/GenBank/DDBJ databases">
        <authorList>
            <person name="Shimkets L."/>
            <person name="Ferriera S."/>
            <person name="Johnson J."/>
            <person name="Kravitz S."/>
            <person name="Beeson K."/>
            <person name="Sutton G."/>
            <person name="Rogers Y.-H."/>
            <person name="Friedman R."/>
            <person name="Frazier M."/>
            <person name="Venter J.C."/>
        </authorList>
    </citation>
    <scope>NUCLEOTIDE SEQUENCE [LARGE SCALE GENOMIC DNA]</scope>
    <source>
        <strain evidence="4 5">SIR-1</strain>
    </source>
</reference>
<evidence type="ECO:0000256" key="3">
    <source>
        <dbReference type="SAM" id="Phobius"/>
    </source>
</evidence>
<dbReference type="PANTHER" id="PTHR43298:SF2">
    <property type="entry name" value="FMN_FAD EXPORTER YEEO-RELATED"/>
    <property type="match status" value="1"/>
</dbReference>
<keyword evidence="3" id="KW-1133">Transmembrane helix</keyword>
<feature type="region of interest" description="Disordered" evidence="2">
    <location>
        <begin position="1"/>
        <end position="33"/>
    </location>
</feature>
<dbReference type="GO" id="GO:0015297">
    <property type="term" value="F:antiporter activity"/>
    <property type="evidence" value="ECO:0007669"/>
    <property type="project" value="InterPro"/>
</dbReference>
<accession>A6GGW0</accession>
<dbReference type="STRING" id="391625.PPSIR1_24519"/>
<dbReference type="GO" id="GO:0005886">
    <property type="term" value="C:plasma membrane"/>
    <property type="evidence" value="ECO:0007669"/>
    <property type="project" value="TreeGrafter"/>
</dbReference>
<protein>
    <submittedName>
        <fullName evidence="4">DNA-damage-inducible protein</fullName>
    </submittedName>
</protein>
<dbReference type="AlphaFoldDB" id="A6GGW0"/>
<dbReference type="GO" id="GO:0042910">
    <property type="term" value="F:xenobiotic transmembrane transporter activity"/>
    <property type="evidence" value="ECO:0007669"/>
    <property type="project" value="InterPro"/>
</dbReference>
<keyword evidence="3" id="KW-0472">Membrane</keyword>
<feature type="transmembrane region" description="Helical" evidence="3">
    <location>
        <begin position="204"/>
        <end position="223"/>
    </location>
</feature>
<feature type="transmembrane region" description="Helical" evidence="3">
    <location>
        <begin position="125"/>
        <end position="150"/>
    </location>
</feature>
<feature type="transmembrane region" description="Helical" evidence="3">
    <location>
        <begin position="170"/>
        <end position="192"/>
    </location>
</feature>
<dbReference type="Proteomes" id="UP000005801">
    <property type="component" value="Unassembled WGS sequence"/>
</dbReference>
<evidence type="ECO:0000313" key="5">
    <source>
        <dbReference type="Proteomes" id="UP000005801"/>
    </source>
</evidence>
<dbReference type="EMBL" id="ABCS01000111">
    <property type="protein sequence ID" value="EDM74901.1"/>
    <property type="molecule type" value="Genomic_DNA"/>
</dbReference>
<dbReference type="eggNOG" id="COG0534">
    <property type="taxonomic scope" value="Bacteria"/>
</dbReference>
<sequence length="318" mass="32467">MSEGAPDDSPAPAPESPAPAPESPAPAPESPAPAPESVIAEVLRLTRPAVLTSVLHTVVFLADRIMLGQHGATSLASMQISGSILWSVFNVFFGALVGTVALVSRRVGEDDLPAARTVAATALRISALIGIVVAGLVALGAGPIAAAMAPPPDAIGGEQARAAIEGAARSYMLMGSWCFPAVFVAACGAMILNGSGDTRTTFHIGLAVNAFNLAGDYLLIYGADLGPIHVPELGATGAALATSLAYVLDASLILWVLTRPNCPVRVRPAMARLQAARELVRVGAPAIAERVVIHVGYVAFAAIVTVLGAWPWPPTSPS</sequence>
<dbReference type="InterPro" id="IPR050222">
    <property type="entry name" value="MATE_MdtK"/>
</dbReference>